<dbReference type="SUPFAM" id="SSF51230">
    <property type="entry name" value="Single hybrid motif"/>
    <property type="match status" value="1"/>
</dbReference>
<name>A0A538TVS5_UNCEI</name>
<dbReference type="EMBL" id="VBOY01000031">
    <property type="protein sequence ID" value="TMQ67726.1"/>
    <property type="molecule type" value="Genomic_DNA"/>
</dbReference>
<dbReference type="InterPro" id="IPR011053">
    <property type="entry name" value="Single_hybrid_motif"/>
</dbReference>
<accession>A0A538TVS5</accession>
<feature type="domain" description="Lipoyl-binding" evidence="2">
    <location>
        <begin position="84"/>
        <end position="142"/>
    </location>
</feature>
<comment type="caution">
    <text evidence="3">The sequence shown here is derived from an EMBL/GenBank/DDBJ whole genome shotgun (WGS) entry which is preliminary data.</text>
</comment>
<dbReference type="PROSITE" id="PS50968">
    <property type="entry name" value="BIOTINYL_LIPOYL"/>
    <property type="match status" value="1"/>
</dbReference>
<evidence type="ECO:0000259" key="2">
    <source>
        <dbReference type="PROSITE" id="PS50968"/>
    </source>
</evidence>
<dbReference type="PANTHER" id="PTHR45266">
    <property type="entry name" value="OXALOACETATE DECARBOXYLASE ALPHA CHAIN"/>
    <property type="match status" value="1"/>
</dbReference>
<evidence type="ECO:0000256" key="1">
    <source>
        <dbReference type="ARBA" id="ARBA00023267"/>
    </source>
</evidence>
<evidence type="ECO:0000313" key="3">
    <source>
        <dbReference type="EMBL" id="TMQ67726.1"/>
    </source>
</evidence>
<protein>
    <submittedName>
        <fullName evidence="3">Acetyl-CoA carboxylase biotin carboxyl carrier protein subunit</fullName>
    </submittedName>
</protein>
<dbReference type="PROSITE" id="PS00188">
    <property type="entry name" value="BIOTIN"/>
    <property type="match status" value="1"/>
</dbReference>
<sequence length="142" mass="15619">MRSHWRDGDRTRSVEVTRLETGHYRVRVDGAELEIAVEPLGEGRARLAVGGEHTVVEVTVVDQRRFVRLGAMDFVFERRARSRGPSAGAPGLEAPMPGVVTRVLVAVGDAVRRGQPLLAVEAMKMEHVIRAPHDGRELAEPP</sequence>
<proteinExistence type="predicted"/>
<organism evidence="3 4">
    <name type="scientific">Eiseniibacteriota bacterium</name>
    <dbReference type="NCBI Taxonomy" id="2212470"/>
    <lineage>
        <taxon>Bacteria</taxon>
        <taxon>Candidatus Eiseniibacteriota</taxon>
    </lineage>
</organism>
<reference evidence="3 4" key="1">
    <citation type="journal article" date="2019" name="Nat. Microbiol.">
        <title>Mediterranean grassland soil C-N compound turnover is dependent on rainfall and depth, and is mediated by genomically divergent microorganisms.</title>
        <authorList>
            <person name="Diamond S."/>
            <person name="Andeer P.F."/>
            <person name="Li Z."/>
            <person name="Crits-Christoph A."/>
            <person name="Burstein D."/>
            <person name="Anantharaman K."/>
            <person name="Lane K.R."/>
            <person name="Thomas B.C."/>
            <person name="Pan C."/>
            <person name="Northen T.R."/>
            <person name="Banfield J.F."/>
        </authorList>
    </citation>
    <scope>NUCLEOTIDE SEQUENCE [LARGE SCALE GENOMIC DNA]</scope>
    <source>
        <strain evidence="3">WS_8</strain>
    </source>
</reference>
<dbReference type="InterPro" id="IPR000089">
    <property type="entry name" value="Biotin_lipoyl"/>
</dbReference>
<dbReference type="Pfam" id="PF00364">
    <property type="entry name" value="Biotin_lipoyl"/>
    <property type="match status" value="1"/>
</dbReference>
<dbReference type="Proteomes" id="UP000316609">
    <property type="component" value="Unassembled WGS sequence"/>
</dbReference>
<dbReference type="AlphaFoldDB" id="A0A538TVS5"/>
<dbReference type="InterPro" id="IPR050709">
    <property type="entry name" value="Biotin_Carboxyl_Carrier/Decarb"/>
</dbReference>
<evidence type="ECO:0000313" key="4">
    <source>
        <dbReference type="Proteomes" id="UP000316609"/>
    </source>
</evidence>
<dbReference type="PANTHER" id="PTHR45266:SF3">
    <property type="entry name" value="OXALOACETATE DECARBOXYLASE ALPHA CHAIN"/>
    <property type="match status" value="1"/>
</dbReference>
<dbReference type="Gene3D" id="2.40.50.100">
    <property type="match status" value="1"/>
</dbReference>
<dbReference type="CDD" id="cd06850">
    <property type="entry name" value="biotinyl_domain"/>
    <property type="match status" value="1"/>
</dbReference>
<dbReference type="InterPro" id="IPR001882">
    <property type="entry name" value="Biotin_BS"/>
</dbReference>
<keyword evidence="1" id="KW-0092">Biotin</keyword>
<gene>
    <name evidence="3" type="ORF">E6K78_03600</name>
</gene>